<evidence type="ECO:0000256" key="15">
    <source>
        <dbReference type="ARBA" id="ARBA00025218"/>
    </source>
</evidence>
<accession>Q114N7</accession>
<dbReference type="InterPro" id="IPR023615">
    <property type="entry name" value="Cyt_c_Oxase_su1_BS"/>
</dbReference>
<dbReference type="InterPro" id="IPR023616">
    <property type="entry name" value="Cyt_c_oxase-like_su1_dom"/>
</dbReference>
<dbReference type="UniPathway" id="UPA00705"/>
<dbReference type="OrthoDB" id="9759913at2"/>
<evidence type="ECO:0000256" key="16">
    <source>
        <dbReference type="ARBA" id="ARBA00047816"/>
    </source>
</evidence>
<dbReference type="AlphaFoldDB" id="Q114N7"/>
<keyword evidence="9" id="KW-1278">Translocase</keyword>
<evidence type="ECO:0000256" key="17">
    <source>
        <dbReference type="RuleBase" id="RU000370"/>
    </source>
</evidence>
<dbReference type="FunFam" id="1.20.210.10:FF:000004">
    <property type="entry name" value="Cytochrome c oxidase subunit 1"/>
    <property type="match status" value="1"/>
</dbReference>
<keyword evidence="8 18" id="KW-0479">Metal-binding</keyword>
<keyword evidence="21" id="KW-0560">Oxidoreductase</keyword>
<feature type="transmembrane region" description="Helical" evidence="18">
    <location>
        <begin position="467"/>
        <end position="488"/>
    </location>
</feature>
<feature type="compositionally biased region" description="Low complexity" evidence="19">
    <location>
        <begin position="566"/>
        <end position="583"/>
    </location>
</feature>
<keyword evidence="6 17" id="KW-0679">Respiratory chain</keyword>
<evidence type="ECO:0000256" key="1">
    <source>
        <dbReference type="ARBA" id="ARBA00004141"/>
    </source>
</evidence>
<keyword evidence="7 17" id="KW-0812">Transmembrane</keyword>
<dbReference type="KEGG" id="ter:Tery_1778"/>
<dbReference type="RefSeq" id="WP_011611412.1">
    <property type="nucleotide sequence ID" value="NC_008312.1"/>
</dbReference>
<dbReference type="Pfam" id="PF00115">
    <property type="entry name" value="COX1"/>
    <property type="match status" value="1"/>
</dbReference>
<organism evidence="21">
    <name type="scientific">Trichodesmium erythraeum (strain IMS101)</name>
    <dbReference type="NCBI Taxonomy" id="203124"/>
    <lineage>
        <taxon>Bacteria</taxon>
        <taxon>Bacillati</taxon>
        <taxon>Cyanobacteriota</taxon>
        <taxon>Cyanophyceae</taxon>
        <taxon>Oscillatoriophycideae</taxon>
        <taxon>Oscillatoriales</taxon>
        <taxon>Microcoleaceae</taxon>
        <taxon>Trichodesmium</taxon>
    </lineage>
</organism>
<dbReference type="PROSITE" id="PS50855">
    <property type="entry name" value="COX1"/>
    <property type="match status" value="1"/>
</dbReference>
<dbReference type="InterPro" id="IPR000883">
    <property type="entry name" value="Cyt_C_Oxase_1"/>
</dbReference>
<dbReference type="STRING" id="203124.Tery_1778"/>
<evidence type="ECO:0000256" key="19">
    <source>
        <dbReference type="SAM" id="MobiDB-lite"/>
    </source>
</evidence>
<dbReference type="PRINTS" id="PR01165">
    <property type="entry name" value="CYCOXIDASEI"/>
</dbReference>
<comment type="catalytic activity">
    <reaction evidence="16 18">
        <text>4 Fe(II)-[cytochrome c] + O2 + 8 H(+)(in) = 4 Fe(III)-[cytochrome c] + 2 H2O + 4 H(+)(out)</text>
        <dbReference type="Rhea" id="RHEA:11436"/>
        <dbReference type="Rhea" id="RHEA-COMP:10350"/>
        <dbReference type="Rhea" id="RHEA-COMP:14399"/>
        <dbReference type="ChEBI" id="CHEBI:15377"/>
        <dbReference type="ChEBI" id="CHEBI:15378"/>
        <dbReference type="ChEBI" id="CHEBI:15379"/>
        <dbReference type="ChEBI" id="CHEBI:29033"/>
        <dbReference type="ChEBI" id="CHEBI:29034"/>
        <dbReference type="EC" id="7.1.1.9"/>
    </reaction>
</comment>
<reference evidence="21" key="1">
    <citation type="submission" date="2006-06" db="EMBL/GenBank/DDBJ databases">
        <title>Complete sequence of Trichodesmium erythraeum IMS101.</title>
        <authorList>
            <consortium name="US DOE Joint Genome Institute"/>
            <person name="Copeland A."/>
            <person name="Lucas S."/>
            <person name="Lapidus A."/>
            <person name="Barry K."/>
            <person name="Detter J.C."/>
            <person name="Glavina del Rio T."/>
            <person name="Hammon N."/>
            <person name="Israni S."/>
            <person name="Dalin E."/>
            <person name="Tice H."/>
            <person name="Pitluck S."/>
            <person name="Kiss H."/>
            <person name="Munk A.C."/>
            <person name="Brettin T."/>
            <person name="Bruce D."/>
            <person name="Han C."/>
            <person name="Tapia R."/>
            <person name="Gilna P."/>
            <person name="Schmutz J."/>
            <person name="Larimer F."/>
            <person name="Land M."/>
            <person name="Hauser L."/>
            <person name="Kyrpides N."/>
            <person name="Kim E."/>
            <person name="Richardson P."/>
        </authorList>
    </citation>
    <scope>NUCLEOTIDE SEQUENCE [LARGE SCALE GENOMIC DNA]</scope>
    <source>
        <strain evidence="21">IMS101</strain>
    </source>
</reference>
<feature type="transmembrane region" description="Helical" evidence="18">
    <location>
        <begin position="121"/>
        <end position="143"/>
    </location>
</feature>
<feature type="transmembrane region" description="Helical" evidence="18">
    <location>
        <begin position="200"/>
        <end position="230"/>
    </location>
</feature>
<evidence type="ECO:0000256" key="5">
    <source>
        <dbReference type="ARBA" id="ARBA00022617"/>
    </source>
</evidence>
<sequence>MTQTQIPLDTQSKPEKPHPKAWKWYHYFGYNIDHKVIGIQYLVTAFFFYLLGGLMAMGLRAELYTPDPDVLEPDIYNAFLTNHGTIMIFLWIIPAAIGGLGNYLVPLMVGARDMAFPNLNAIAFWLNPPAGALLIASLSLGGAQSGWTAYPPLSVITNNGGQSLWILSIVLVGTSSILGALNFIATILKMKVPSMKWDQLPLFCWAILATSVLALCSTPVLAAGLIMLLFDINFGTGFFRPEMGGDVVVYQHLFWFYSHPAVYLMILPIFGILSEVIPIHARKPIFGYKAIAYSSLAICLVGLFVWVHHMFTSGTPPWMRMFFTISTLIVAVPTGIKIFSWIATLWGGKIRFTSGMLFAVGLLAMFVMGGLSGVTLGTVPFDVHVHDSYYVVGHFHYVLFGGSVFGLYSGIYHWFPKITGRMYNETWGRIHFVLTLIGTNLTFLPMHQLGLQGMPRRIAMYDPKFESLNHICTYGSILLGLSVLPFLINMIWSWMYGPKAGDNPWGGLSLEWTTSSPPIIENWEVLPVVTEGPYDFGSKKTLAIRERFKLISTPSSKVKETGVPVSEADSSSLYSGSGSINDSQDPTRKS</sequence>
<evidence type="ECO:0000256" key="9">
    <source>
        <dbReference type="ARBA" id="ARBA00022967"/>
    </source>
</evidence>
<dbReference type="PROSITE" id="PS00077">
    <property type="entry name" value="COX1_CUB"/>
    <property type="match status" value="1"/>
</dbReference>
<dbReference type="PANTHER" id="PTHR10422">
    <property type="entry name" value="CYTOCHROME C OXIDASE SUBUNIT 1"/>
    <property type="match status" value="1"/>
</dbReference>
<comment type="function">
    <text evidence="15 18">Cytochrome c oxidase is the component of the respiratory chain that catalyzes the reduction of oxygen to water. Subunits 1-3 form the functional core of the enzyme complex. CO I is the catalytic subunit of the enzyme. Electrons originating in cytochrome c are transferred via the copper A center of subunit 2 and heme A of subunit 1 to the bimetallic center formed by heme A3 and copper B.</text>
</comment>
<comment type="pathway">
    <text evidence="2 18">Energy metabolism; oxidative phosphorylation.</text>
</comment>
<dbReference type="HOGENOM" id="CLU_011899_7_1_3"/>
<evidence type="ECO:0000256" key="3">
    <source>
        <dbReference type="ARBA" id="ARBA00009578"/>
    </source>
</evidence>
<keyword evidence="13 18" id="KW-0186">Copper</keyword>
<feature type="transmembrane region" description="Helical" evidence="18">
    <location>
        <begin position="285"/>
        <end position="306"/>
    </location>
</feature>
<dbReference type="Gene3D" id="1.20.210.10">
    <property type="entry name" value="Cytochrome c oxidase-like, subunit I domain"/>
    <property type="match status" value="1"/>
</dbReference>
<evidence type="ECO:0000256" key="10">
    <source>
        <dbReference type="ARBA" id="ARBA00022982"/>
    </source>
</evidence>
<feature type="domain" description="Cytochrome oxidase subunit I profile" evidence="20">
    <location>
        <begin position="18"/>
        <end position="530"/>
    </location>
</feature>
<name>Q114N7_TRIEI</name>
<evidence type="ECO:0000256" key="7">
    <source>
        <dbReference type="ARBA" id="ARBA00022692"/>
    </source>
</evidence>
<evidence type="ECO:0000313" key="21">
    <source>
        <dbReference type="EMBL" id="ABG51037.1"/>
    </source>
</evidence>
<keyword evidence="12 18" id="KW-0408">Iron</keyword>
<feature type="transmembrane region" description="Helical" evidence="18">
    <location>
        <begin position="41"/>
        <end position="59"/>
    </location>
</feature>
<keyword evidence="4 17" id="KW-0813">Transport</keyword>
<dbReference type="NCBIfam" id="TIGR02891">
    <property type="entry name" value="CtaD_CoxA"/>
    <property type="match status" value="1"/>
</dbReference>
<evidence type="ECO:0000256" key="18">
    <source>
        <dbReference type="RuleBase" id="RU363061"/>
    </source>
</evidence>
<dbReference type="EMBL" id="CP000393">
    <property type="protein sequence ID" value="ABG51037.1"/>
    <property type="molecule type" value="Genomic_DNA"/>
</dbReference>
<evidence type="ECO:0000256" key="12">
    <source>
        <dbReference type="ARBA" id="ARBA00023004"/>
    </source>
</evidence>
<dbReference type="InterPro" id="IPR014241">
    <property type="entry name" value="Cyt_c_oxidase_su1_bac"/>
</dbReference>
<dbReference type="InterPro" id="IPR036927">
    <property type="entry name" value="Cyt_c_oxase-like_su1_sf"/>
</dbReference>
<keyword evidence="5 17" id="KW-0349">Heme</keyword>
<dbReference type="GO" id="GO:0005886">
    <property type="term" value="C:plasma membrane"/>
    <property type="evidence" value="ECO:0007669"/>
    <property type="project" value="UniProtKB-SubCell"/>
</dbReference>
<dbReference type="EC" id="7.1.1.9" evidence="18"/>
<evidence type="ECO:0000256" key="4">
    <source>
        <dbReference type="ARBA" id="ARBA00022448"/>
    </source>
</evidence>
<evidence type="ECO:0000259" key="20">
    <source>
        <dbReference type="PROSITE" id="PS50855"/>
    </source>
</evidence>
<evidence type="ECO:0000256" key="14">
    <source>
        <dbReference type="ARBA" id="ARBA00023136"/>
    </source>
</evidence>
<comment type="similarity">
    <text evidence="3 17">Belongs to the heme-copper respiratory oxidase family.</text>
</comment>
<evidence type="ECO:0000256" key="13">
    <source>
        <dbReference type="ARBA" id="ARBA00023008"/>
    </source>
</evidence>
<dbReference type="GO" id="GO:0020037">
    <property type="term" value="F:heme binding"/>
    <property type="evidence" value="ECO:0007669"/>
    <property type="project" value="InterPro"/>
</dbReference>
<comment type="subcellular location">
    <subcellularLocation>
        <location evidence="18">Cell membrane</location>
        <topology evidence="18">Multi-pass membrane protein</topology>
    </subcellularLocation>
    <subcellularLocation>
        <location evidence="1">Membrane</location>
        <topology evidence="1">Multi-pass membrane protein</topology>
    </subcellularLocation>
</comment>
<feature type="transmembrane region" description="Helical" evidence="18">
    <location>
        <begin position="250"/>
        <end position="273"/>
    </location>
</feature>
<evidence type="ECO:0000256" key="2">
    <source>
        <dbReference type="ARBA" id="ARBA00004673"/>
    </source>
</evidence>
<keyword evidence="18" id="KW-1003">Cell membrane</keyword>
<evidence type="ECO:0000256" key="8">
    <source>
        <dbReference type="ARBA" id="ARBA00022723"/>
    </source>
</evidence>
<keyword evidence="10 17" id="KW-0249">Electron transport</keyword>
<dbReference type="GO" id="GO:0016491">
    <property type="term" value="F:oxidoreductase activity"/>
    <property type="evidence" value="ECO:0007669"/>
    <property type="project" value="UniProtKB-KW"/>
</dbReference>
<dbReference type="GO" id="GO:0022904">
    <property type="term" value="P:respiratory electron transport chain"/>
    <property type="evidence" value="ECO:0007669"/>
    <property type="project" value="TreeGrafter"/>
</dbReference>
<keyword evidence="11 18" id="KW-1133">Transmembrane helix</keyword>
<dbReference type="GO" id="GO:0046872">
    <property type="term" value="F:metal ion binding"/>
    <property type="evidence" value="ECO:0007669"/>
    <property type="project" value="UniProtKB-KW"/>
</dbReference>
<dbReference type="PANTHER" id="PTHR10422:SF18">
    <property type="entry name" value="CYTOCHROME C OXIDASE SUBUNIT 1"/>
    <property type="match status" value="1"/>
</dbReference>
<evidence type="ECO:0000256" key="6">
    <source>
        <dbReference type="ARBA" id="ARBA00022660"/>
    </source>
</evidence>
<evidence type="ECO:0000256" key="11">
    <source>
        <dbReference type="ARBA" id="ARBA00022989"/>
    </source>
</evidence>
<feature type="transmembrane region" description="Helical" evidence="18">
    <location>
        <begin position="394"/>
        <end position="415"/>
    </location>
</feature>
<dbReference type="SUPFAM" id="SSF81442">
    <property type="entry name" value="Cytochrome c oxidase subunit I-like"/>
    <property type="match status" value="1"/>
</dbReference>
<dbReference type="eggNOG" id="COG0843">
    <property type="taxonomic scope" value="Bacteria"/>
</dbReference>
<feature type="transmembrane region" description="Helical" evidence="18">
    <location>
        <begin position="163"/>
        <end position="188"/>
    </location>
</feature>
<feature type="transmembrane region" description="Helical" evidence="18">
    <location>
        <begin position="427"/>
        <end position="447"/>
    </location>
</feature>
<dbReference type="GO" id="GO:0015990">
    <property type="term" value="P:electron transport coupled proton transport"/>
    <property type="evidence" value="ECO:0007669"/>
    <property type="project" value="InterPro"/>
</dbReference>
<keyword evidence="14 18" id="KW-0472">Membrane</keyword>
<gene>
    <name evidence="21" type="ordered locus">Tery_1778</name>
</gene>
<dbReference type="GO" id="GO:0006119">
    <property type="term" value="P:oxidative phosphorylation"/>
    <property type="evidence" value="ECO:0007669"/>
    <property type="project" value="UniProtKB-UniPathway"/>
</dbReference>
<feature type="transmembrane region" description="Helical" evidence="18">
    <location>
        <begin position="86"/>
        <end position="109"/>
    </location>
</feature>
<protein>
    <recommendedName>
        <fullName evidence="18">Cytochrome c oxidase subunit 1</fullName>
        <ecNumber evidence="18">7.1.1.9</ecNumber>
    </recommendedName>
</protein>
<feature type="transmembrane region" description="Helical" evidence="18">
    <location>
        <begin position="318"/>
        <end position="343"/>
    </location>
</feature>
<proteinExistence type="inferred from homology"/>
<feature type="region of interest" description="Disordered" evidence="19">
    <location>
        <begin position="556"/>
        <end position="590"/>
    </location>
</feature>
<feature type="transmembrane region" description="Helical" evidence="18">
    <location>
        <begin position="355"/>
        <end position="374"/>
    </location>
</feature>
<dbReference type="GO" id="GO:0004129">
    <property type="term" value="F:cytochrome-c oxidase activity"/>
    <property type="evidence" value="ECO:0007669"/>
    <property type="project" value="UniProtKB-EC"/>
</dbReference>